<name>A0A409VAV3_9AGAR</name>
<dbReference type="Proteomes" id="UP000284842">
    <property type="component" value="Unassembled WGS sequence"/>
</dbReference>
<feature type="compositionally biased region" description="Acidic residues" evidence="1">
    <location>
        <begin position="323"/>
        <end position="335"/>
    </location>
</feature>
<dbReference type="EMBL" id="NHTK01006099">
    <property type="protein sequence ID" value="PPQ64046.1"/>
    <property type="molecule type" value="Genomic_DNA"/>
</dbReference>
<sequence length="833" mass="92285">MLFSTQHYIPDLLVNWPWKRICNPHFTKVEGDSLQWIEDLKLFEPKQLQKYKSCKFEHLRISCDLMNFYFAYDAYTDVTDKTTARKISEDVVHILRGEAIDTEAEHACKPLNRLTQEWTGDYSHGQPLAKSLAVKQPGQAVMNADGHEYSAENTSTLSPRTHHRSDDTAVASDELLVAPINGGAGCTSNLSPYTCFTSFVFNKSDCICWPIVDRPFDINHHHPPIFQLMEDLFHQLQEELRLLREERERDKIIRLALEKKLQEAGILDPPAPEIVLDEQPVENTRPLVDIEDVVEAPLTPSSSLEAQSDDQDYDMGYLSDLTEMSDDEDSNDEADAVSQRAGTPTPTPAPPKPELISPRAPSRHATEVSTSTSRTPFTPVTPTPRSSEIPDTIIPKGKKKQAGASASASTFILSASRRADYLHGTSLFAIDPPPKPIVLSRAALNFEYRCTTMGLLWRSPGGAHKQFLFPRYELNPDMPRGPGEPGLLLGCRDELWRYGPWTMFYQLDNRDGESKAVRIGYAGEYKCAVVGALSKEEFGAQSYEVKKSWADKIATKVQYECYVAIRARITLRKAHPGREPTPAEVEAKIKAIKKLKSRGEIELSSEDVIGAFLRGEESIQVIRVECVGYYHTKAEEYLPLQGVYEAKKKAEKGGKARASETGNKGKGKGKEKSKASSKRKKTTGRKRAASWSAGDDDSDDHDDEAEYDDEDMGNGSDREAGGRDFSSGRAHSSGSAVAGGSHSQRPIKRPRRAPLQDHTVTAQASSSSTVPNDGGDGEMVPSSSLHAGDKDAARNDSVTSFVPVAGDDDTPMRSVRARKKTFKAMYRGDLDSE</sequence>
<proteinExistence type="predicted"/>
<comment type="caution">
    <text evidence="3">The sequence shown here is derived from an EMBL/GenBank/DDBJ whole genome shotgun (WGS) entry which is preliminary data.</text>
</comment>
<dbReference type="InterPro" id="IPR046520">
    <property type="entry name" value="DUF6697"/>
</dbReference>
<reference evidence="3 4" key="1">
    <citation type="journal article" date="2018" name="Evol. Lett.">
        <title>Horizontal gene cluster transfer increased hallucinogenic mushroom diversity.</title>
        <authorList>
            <person name="Reynolds H.T."/>
            <person name="Vijayakumar V."/>
            <person name="Gluck-Thaler E."/>
            <person name="Korotkin H.B."/>
            <person name="Matheny P.B."/>
            <person name="Slot J.C."/>
        </authorList>
    </citation>
    <scope>NUCLEOTIDE SEQUENCE [LARGE SCALE GENOMIC DNA]</scope>
    <source>
        <strain evidence="3 4">2629</strain>
    </source>
</reference>
<gene>
    <name evidence="3" type="ORF">CVT24_008859</name>
</gene>
<dbReference type="Gene3D" id="1.10.600.10">
    <property type="entry name" value="Farnesyl Diphosphate Synthase"/>
    <property type="match status" value="1"/>
</dbReference>
<feature type="region of interest" description="Disordered" evidence="1">
    <location>
        <begin position="650"/>
        <end position="812"/>
    </location>
</feature>
<dbReference type="InParanoid" id="A0A409VAV3"/>
<dbReference type="OrthoDB" id="3265858at2759"/>
<dbReference type="AlphaFoldDB" id="A0A409VAV3"/>
<evidence type="ECO:0000313" key="4">
    <source>
        <dbReference type="Proteomes" id="UP000284842"/>
    </source>
</evidence>
<feature type="region of interest" description="Disordered" evidence="1">
    <location>
        <begin position="322"/>
        <end position="401"/>
    </location>
</feature>
<evidence type="ECO:0000256" key="1">
    <source>
        <dbReference type="SAM" id="MobiDB-lite"/>
    </source>
</evidence>
<protein>
    <recommendedName>
        <fullName evidence="2">DUF6697 domain-containing protein</fullName>
    </recommendedName>
</protein>
<feature type="compositionally biased region" description="Low complexity" evidence="1">
    <location>
        <begin position="727"/>
        <end position="743"/>
    </location>
</feature>
<feature type="domain" description="DUF6697" evidence="2">
    <location>
        <begin position="463"/>
        <end position="635"/>
    </location>
</feature>
<keyword evidence="4" id="KW-1185">Reference proteome</keyword>
<organism evidence="3 4">
    <name type="scientific">Panaeolus cyanescens</name>
    <dbReference type="NCBI Taxonomy" id="181874"/>
    <lineage>
        <taxon>Eukaryota</taxon>
        <taxon>Fungi</taxon>
        <taxon>Dikarya</taxon>
        <taxon>Basidiomycota</taxon>
        <taxon>Agaricomycotina</taxon>
        <taxon>Agaricomycetes</taxon>
        <taxon>Agaricomycetidae</taxon>
        <taxon>Agaricales</taxon>
        <taxon>Agaricineae</taxon>
        <taxon>Galeropsidaceae</taxon>
        <taxon>Panaeolus</taxon>
    </lineage>
</organism>
<accession>A0A409VAV3</accession>
<dbReference type="Pfam" id="PF20411">
    <property type="entry name" value="DUF6697"/>
    <property type="match status" value="1"/>
</dbReference>
<feature type="compositionally biased region" description="Acidic residues" evidence="1">
    <location>
        <begin position="694"/>
        <end position="712"/>
    </location>
</feature>
<dbReference type="InterPro" id="IPR008949">
    <property type="entry name" value="Isoprenoid_synthase_dom_sf"/>
</dbReference>
<evidence type="ECO:0000259" key="2">
    <source>
        <dbReference type="Pfam" id="PF20411"/>
    </source>
</evidence>
<feature type="compositionally biased region" description="Low complexity" evidence="1">
    <location>
        <begin position="368"/>
        <end position="387"/>
    </location>
</feature>
<feature type="compositionally biased region" description="Basic residues" evidence="1">
    <location>
        <begin position="675"/>
        <end position="688"/>
    </location>
</feature>
<dbReference type="STRING" id="181874.A0A409VAV3"/>
<evidence type="ECO:0000313" key="3">
    <source>
        <dbReference type="EMBL" id="PPQ64046.1"/>
    </source>
</evidence>